<feature type="signal peptide" evidence="1">
    <location>
        <begin position="1"/>
        <end position="20"/>
    </location>
</feature>
<dbReference type="Proteomes" id="UP001155483">
    <property type="component" value="Unassembled WGS sequence"/>
</dbReference>
<gene>
    <name evidence="2" type="ORF">OCK74_15695</name>
</gene>
<dbReference type="InterPro" id="IPR011486">
    <property type="entry name" value="BBP2"/>
</dbReference>
<dbReference type="Pfam" id="PF07642">
    <property type="entry name" value="BBP2"/>
    <property type="match status" value="1"/>
</dbReference>
<protein>
    <submittedName>
        <fullName evidence="2">Porin</fullName>
    </submittedName>
</protein>
<name>A0A9X2XXV2_9BACT</name>
<dbReference type="RefSeq" id="WP_279298002.1">
    <property type="nucleotide sequence ID" value="NZ_JAOTIF010000013.1"/>
</dbReference>
<feature type="chain" id="PRO_5040860653" evidence="1">
    <location>
        <begin position="21"/>
        <end position="369"/>
    </location>
</feature>
<proteinExistence type="predicted"/>
<dbReference type="EMBL" id="JAOTIF010000013">
    <property type="protein sequence ID" value="MCU7550562.1"/>
    <property type="molecule type" value="Genomic_DNA"/>
</dbReference>
<sequence>MIKKITTSLLVLAPFCFTHAQDSTATETKSNFAVSGYVDAYYRFNFSNPKKEYGTTNNLTSFTNSHNSFELGMASVKLEHSMGKVGVVADLGFGTRADEFSYADRVANVDAAGGTADLTSRFVIKQAYITYAPKENLKFTAGSFATHVGYELVDPYLNRNYSMSYMFSYGPFLHTGVKADLTAGKSGFMLGISNPTDLKSASFARKFLIGQYSYGGEKVKLYLNYQGGTFDSSTKINQIDAVITGAISDKFSIGYNGTVQGVKTRSDYSAKFGESDSWWGSALYLNADPTSNFGLTLRGEYFDNKKGVLGALPSGNIFETTLSANFKINGLTIIPELRLDNADTEVFINRSGESQKSTLSGLIAAIYKF</sequence>
<reference evidence="2" key="2">
    <citation type="submission" date="2023-04" db="EMBL/GenBank/DDBJ databases">
        <title>Paracnuella aquatica gen. nov., sp. nov., a member of the family Chitinophagaceae isolated from a hot spring.</title>
        <authorList>
            <person name="Wang C."/>
        </authorList>
    </citation>
    <scope>NUCLEOTIDE SEQUENCE</scope>
    <source>
        <strain evidence="2">LB-8</strain>
    </source>
</reference>
<evidence type="ECO:0000313" key="3">
    <source>
        <dbReference type="Proteomes" id="UP001155483"/>
    </source>
</evidence>
<comment type="caution">
    <text evidence="2">The sequence shown here is derived from an EMBL/GenBank/DDBJ whole genome shotgun (WGS) entry which is preliminary data.</text>
</comment>
<keyword evidence="3" id="KW-1185">Reference proteome</keyword>
<reference evidence="2" key="1">
    <citation type="submission" date="2022-09" db="EMBL/GenBank/DDBJ databases">
        <authorList>
            <person name="Yuan C."/>
            <person name="Ke Z."/>
        </authorList>
    </citation>
    <scope>NUCLEOTIDE SEQUENCE</scope>
    <source>
        <strain evidence="2">LB-8</strain>
    </source>
</reference>
<accession>A0A9X2XXV2</accession>
<organism evidence="2 3">
    <name type="scientific">Paraflavisolibacter caeni</name>
    <dbReference type="NCBI Taxonomy" id="2982496"/>
    <lineage>
        <taxon>Bacteria</taxon>
        <taxon>Pseudomonadati</taxon>
        <taxon>Bacteroidota</taxon>
        <taxon>Chitinophagia</taxon>
        <taxon>Chitinophagales</taxon>
        <taxon>Chitinophagaceae</taxon>
        <taxon>Paraflavisolibacter</taxon>
    </lineage>
</organism>
<evidence type="ECO:0000313" key="2">
    <source>
        <dbReference type="EMBL" id="MCU7550562.1"/>
    </source>
</evidence>
<evidence type="ECO:0000256" key="1">
    <source>
        <dbReference type="SAM" id="SignalP"/>
    </source>
</evidence>
<keyword evidence="1" id="KW-0732">Signal</keyword>
<dbReference type="AlphaFoldDB" id="A0A9X2XXV2"/>